<comment type="similarity">
    <text evidence="1">Belongs to the short-chain dehydrogenases/reductases (SDR) family.</text>
</comment>
<evidence type="ECO:0000313" key="3">
    <source>
        <dbReference type="EMBL" id="SVB03051.1"/>
    </source>
</evidence>
<dbReference type="FunFam" id="3.40.50.720:FF:000084">
    <property type="entry name" value="Short-chain dehydrogenase reductase"/>
    <property type="match status" value="1"/>
</dbReference>
<proteinExistence type="inferred from homology"/>
<dbReference type="PRINTS" id="PR00081">
    <property type="entry name" value="GDHRDH"/>
</dbReference>
<dbReference type="InterPro" id="IPR020904">
    <property type="entry name" value="Sc_DH/Rdtase_CS"/>
</dbReference>
<organism evidence="3">
    <name type="scientific">marine metagenome</name>
    <dbReference type="NCBI Taxonomy" id="408172"/>
    <lineage>
        <taxon>unclassified sequences</taxon>
        <taxon>metagenomes</taxon>
        <taxon>ecological metagenomes</taxon>
    </lineage>
</organism>
<dbReference type="PROSITE" id="PS00061">
    <property type="entry name" value="ADH_SHORT"/>
    <property type="match status" value="1"/>
</dbReference>
<evidence type="ECO:0000256" key="1">
    <source>
        <dbReference type="ARBA" id="ARBA00006484"/>
    </source>
</evidence>
<dbReference type="InterPro" id="IPR002347">
    <property type="entry name" value="SDR_fam"/>
</dbReference>
<dbReference type="GO" id="GO:0006633">
    <property type="term" value="P:fatty acid biosynthetic process"/>
    <property type="evidence" value="ECO:0007669"/>
    <property type="project" value="TreeGrafter"/>
</dbReference>
<name>A0A382AP33_9ZZZZ</name>
<sequence length="259" mass="27818">MNVDHYLQSLFNLSGKIACVTGASTGIGRTMAHALAKAGASVVVTARREELLAQTADQINSKGGQSSYVVAELKDTEYIPKLFERVSKPFGTPDILVNAAGINLREPVEKITLDSWEKTIEINLRAPFFLARTMIPEMRKKGWGKIINLASLQSSRAFSNGLPYGASKGGIVQMTRAMAEEWSKHGICCNAIAPGFIPTELTAPIFSDASVAAQKAAQTAIGRNGEHYDLEGITVFLASQASDYITGQTIYVDGGFTAK</sequence>
<dbReference type="EMBL" id="UINC01026142">
    <property type="protein sequence ID" value="SVB03051.1"/>
    <property type="molecule type" value="Genomic_DNA"/>
</dbReference>
<protein>
    <recommendedName>
        <fullName evidence="4">Gluconate 5-dehydrogenase</fullName>
    </recommendedName>
</protein>
<dbReference type="GO" id="GO:0048038">
    <property type="term" value="F:quinone binding"/>
    <property type="evidence" value="ECO:0007669"/>
    <property type="project" value="TreeGrafter"/>
</dbReference>
<evidence type="ECO:0008006" key="4">
    <source>
        <dbReference type="Google" id="ProtNLM"/>
    </source>
</evidence>
<reference evidence="3" key="1">
    <citation type="submission" date="2018-05" db="EMBL/GenBank/DDBJ databases">
        <authorList>
            <person name="Lanie J.A."/>
            <person name="Ng W.-L."/>
            <person name="Kazmierczak K.M."/>
            <person name="Andrzejewski T.M."/>
            <person name="Davidsen T.M."/>
            <person name="Wayne K.J."/>
            <person name="Tettelin H."/>
            <person name="Glass J.I."/>
            <person name="Rusch D."/>
            <person name="Podicherti R."/>
            <person name="Tsui H.-C.T."/>
            <person name="Winkler M.E."/>
        </authorList>
    </citation>
    <scope>NUCLEOTIDE SEQUENCE</scope>
</reference>
<dbReference type="Gene3D" id="3.40.50.720">
    <property type="entry name" value="NAD(P)-binding Rossmann-like Domain"/>
    <property type="match status" value="1"/>
</dbReference>
<dbReference type="AlphaFoldDB" id="A0A382AP33"/>
<dbReference type="InterPro" id="IPR036291">
    <property type="entry name" value="NAD(P)-bd_dom_sf"/>
</dbReference>
<keyword evidence="2" id="KW-0560">Oxidoreductase</keyword>
<dbReference type="PANTHER" id="PTHR42760">
    <property type="entry name" value="SHORT-CHAIN DEHYDROGENASES/REDUCTASES FAMILY MEMBER"/>
    <property type="match status" value="1"/>
</dbReference>
<dbReference type="PRINTS" id="PR00080">
    <property type="entry name" value="SDRFAMILY"/>
</dbReference>
<dbReference type="PANTHER" id="PTHR42760:SF133">
    <property type="entry name" value="3-OXOACYL-[ACYL-CARRIER-PROTEIN] REDUCTASE"/>
    <property type="match status" value="1"/>
</dbReference>
<dbReference type="Pfam" id="PF13561">
    <property type="entry name" value="adh_short_C2"/>
    <property type="match status" value="1"/>
</dbReference>
<gene>
    <name evidence="3" type="ORF">METZ01_LOCUS155905</name>
</gene>
<dbReference type="SUPFAM" id="SSF51735">
    <property type="entry name" value="NAD(P)-binding Rossmann-fold domains"/>
    <property type="match status" value="1"/>
</dbReference>
<dbReference type="GO" id="GO:0016616">
    <property type="term" value="F:oxidoreductase activity, acting on the CH-OH group of donors, NAD or NADP as acceptor"/>
    <property type="evidence" value="ECO:0007669"/>
    <property type="project" value="TreeGrafter"/>
</dbReference>
<accession>A0A382AP33</accession>
<evidence type="ECO:0000256" key="2">
    <source>
        <dbReference type="ARBA" id="ARBA00023002"/>
    </source>
</evidence>